<comment type="caution">
    <text evidence="1">The sequence shown here is derived from an EMBL/GenBank/DDBJ whole genome shotgun (WGS) entry which is preliminary data.</text>
</comment>
<dbReference type="EMBL" id="JAPDGR010004274">
    <property type="protein sequence ID" value="KAJ2968622.1"/>
    <property type="molecule type" value="Genomic_DNA"/>
</dbReference>
<evidence type="ECO:0000313" key="1">
    <source>
        <dbReference type="EMBL" id="KAJ2968622.1"/>
    </source>
</evidence>
<gene>
    <name evidence="1" type="ORF">NUW58_g10185</name>
</gene>
<organism evidence="1 2">
    <name type="scientific">Xylaria curta</name>
    <dbReference type="NCBI Taxonomy" id="42375"/>
    <lineage>
        <taxon>Eukaryota</taxon>
        <taxon>Fungi</taxon>
        <taxon>Dikarya</taxon>
        <taxon>Ascomycota</taxon>
        <taxon>Pezizomycotina</taxon>
        <taxon>Sordariomycetes</taxon>
        <taxon>Xylariomycetidae</taxon>
        <taxon>Xylariales</taxon>
        <taxon>Xylariaceae</taxon>
        <taxon>Xylaria</taxon>
    </lineage>
</organism>
<protein>
    <submittedName>
        <fullName evidence="1">Uncharacterized protein</fullName>
    </submittedName>
</protein>
<name>A0ACC1MNP0_9PEZI</name>
<proteinExistence type="predicted"/>
<evidence type="ECO:0000313" key="2">
    <source>
        <dbReference type="Proteomes" id="UP001143856"/>
    </source>
</evidence>
<reference evidence="1" key="1">
    <citation type="submission" date="2022-10" db="EMBL/GenBank/DDBJ databases">
        <title>Genome Sequence of Xylaria curta.</title>
        <authorList>
            <person name="Buettner E."/>
        </authorList>
    </citation>
    <scope>NUCLEOTIDE SEQUENCE</scope>
    <source>
        <strain evidence="1">Babe10</strain>
    </source>
</reference>
<keyword evidence="2" id="KW-1185">Reference proteome</keyword>
<dbReference type="Proteomes" id="UP001143856">
    <property type="component" value="Unassembled WGS sequence"/>
</dbReference>
<accession>A0ACC1MNP0</accession>
<sequence length="225" mass="24129">MASTAVRFPVDKDPSQLSFWPDNDELAITGDTFFDQFLTFDTGDAPVLGGEVLEDPPSPSILLESLQNESVGSSDPFDLPPNGSLGETSTTGADQSIVDVLRTTENQTSPDSALFSALRGDPIPNSGSISDSELLHLEGISIRSSPHWGNVTEPSSPFASSAPLNPQQRSRFVESVYGTSRRTARRPKPVTEELYQPPIDMSDLDAFLADPSPGSSTQTELYGLP</sequence>